<name>A0A8S3TSF2_MYTED</name>
<dbReference type="PANTHER" id="PTHR14187">
    <property type="entry name" value="ALPHA KINASE/ELONGATION FACTOR 2 KINASE"/>
    <property type="match status" value="1"/>
</dbReference>
<dbReference type="PRINTS" id="PR00301">
    <property type="entry name" value="HEATSHOCK70"/>
</dbReference>
<sequence length="568" mass="64529">MAVNVDHMMVAALDFGTTYSGYAFSMIHDPHKIYANHAWNSGETRLLSLKAPTCLLLNRKKQFVAFGYDAENQYGDIVLDGKEDEYYYFQRFKMTLHSNKNITTTMTLKDLSGKHMLATQVFGLSIKALVDHLMDMVERRPNPIKKNEIKWVLTVPAIWTDGAKQFMRKCAESAGILSDRLILALEPEAASIFCQYSPAEEQHRIETGTSYMVVDLGGGTADITVHEKMANGKLKELSRADGSNCGGTSVDDRFFQLLVKILGGQLMKFLRDYNLSAYLSLFREFETVKRTIDSIKTDYVNMVVPCSSLEKLCKKFLGEDFTSAIESSTLKNDIRLCGDKIRINVDRMMKLFTPTIDDIVALMNEVLQRKKASGVTHIMLVGGFAECRLIQDRVNESFPDKTIIVPREAQLSILKGAVLFGHNPDLVKYRVMRFSYGIETSRTFIDKQDDKKYMKLVNDEKLCHKLFAKLVSKNEDVRCGKKIQREFFTSYANQDEIIFKIYISTDENPCHIDEESCKVIGEMKIKLHNPCSAKRYVDVEAVFGNTEIGITAVDRKTRQKITSSFNLV</sequence>
<reference evidence="4" key="1">
    <citation type="submission" date="2021-03" db="EMBL/GenBank/DDBJ databases">
        <authorList>
            <person name="Bekaert M."/>
        </authorList>
    </citation>
    <scope>NUCLEOTIDE SEQUENCE</scope>
</reference>
<dbReference type="EMBL" id="CAJPWZ010002227">
    <property type="protein sequence ID" value="CAG2234177.1"/>
    <property type="molecule type" value="Genomic_DNA"/>
</dbReference>
<dbReference type="OrthoDB" id="2963168at2759"/>
<keyword evidence="5" id="KW-1185">Reference proteome</keyword>
<dbReference type="GO" id="GO:0005524">
    <property type="term" value="F:ATP binding"/>
    <property type="evidence" value="ECO:0007669"/>
    <property type="project" value="UniProtKB-KW"/>
</dbReference>
<dbReference type="Pfam" id="PF00012">
    <property type="entry name" value="HSP70"/>
    <property type="match status" value="1"/>
</dbReference>
<evidence type="ECO:0000313" key="4">
    <source>
        <dbReference type="EMBL" id="CAG2234177.1"/>
    </source>
</evidence>
<dbReference type="CDD" id="cd10229">
    <property type="entry name" value="ASKHA_NBD_HSP70_HSPA12"/>
    <property type="match status" value="1"/>
</dbReference>
<proteinExistence type="inferred from homology"/>
<evidence type="ECO:0000313" key="5">
    <source>
        <dbReference type="Proteomes" id="UP000683360"/>
    </source>
</evidence>
<dbReference type="AlphaFoldDB" id="A0A8S3TSF2"/>
<dbReference type="InterPro" id="IPR043129">
    <property type="entry name" value="ATPase_NBD"/>
</dbReference>
<comment type="caution">
    <text evidence="4">The sequence shown here is derived from an EMBL/GenBank/DDBJ whole genome shotgun (WGS) entry which is preliminary data.</text>
</comment>
<dbReference type="GO" id="GO:0140662">
    <property type="term" value="F:ATP-dependent protein folding chaperone"/>
    <property type="evidence" value="ECO:0007669"/>
    <property type="project" value="InterPro"/>
</dbReference>
<dbReference type="InterPro" id="IPR013126">
    <property type="entry name" value="Hsp_70_fam"/>
</dbReference>
<protein>
    <submittedName>
        <fullName evidence="4">Uncharacterized protein</fullName>
    </submittedName>
</protein>
<comment type="similarity">
    <text evidence="1">Belongs to the heat shock protein 70 family.</text>
</comment>
<keyword evidence="2" id="KW-0547">Nucleotide-binding</keyword>
<gene>
    <name evidence="4" type="ORF">MEDL_46851</name>
</gene>
<dbReference type="Proteomes" id="UP000683360">
    <property type="component" value="Unassembled WGS sequence"/>
</dbReference>
<dbReference type="PANTHER" id="PTHR14187:SF5">
    <property type="entry name" value="HEAT SHOCK 70 KDA PROTEIN 12A"/>
    <property type="match status" value="1"/>
</dbReference>
<dbReference type="Gene3D" id="3.30.420.40">
    <property type="match status" value="2"/>
</dbReference>
<dbReference type="InterPro" id="IPR029047">
    <property type="entry name" value="HSP70_peptide-bd_sf"/>
</dbReference>
<accession>A0A8S3TSF2</accession>
<evidence type="ECO:0000256" key="3">
    <source>
        <dbReference type="ARBA" id="ARBA00022840"/>
    </source>
</evidence>
<keyword evidence="3" id="KW-0067">ATP-binding</keyword>
<dbReference type="Gene3D" id="2.60.34.10">
    <property type="entry name" value="Substrate Binding Domain Of DNAk, Chain A, domain 1"/>
    <property type="match status" value="1"/>
</dbReference>
<evidence type="ECO:0000256" key="1">
    <source>
        <dbReference type="ARBA" id="ARBA00007381"/>
    </source>
</evidence>
<organism evidence="4 5">
    <name type="scientific">Mytilus edulis</name>
    <name type="common">Blue mussel</name>
    <dbReference type="NCBI Taxonomy" id="6550"/>
    <lineage>
        <taxon>Eukaryota</taxon>
        <taxon>Metazoa</taxon>
        <taxon>Spiralia</taxon>
        <taxon>Lophotrochozoa</taxon>
        <taxon>Mollusca</taxon>
        <taxon>Bivalvia</taxon>
        <taxon>Autobranchia</taxon>
        <taxon>Pteriomorphia</taxon>
        <taxon>Mytilida</taxon>
        <taxon>Mytiloidea</taxon>
        <taxon>Mytilidae</taxon>
        <taxon>Mytilinae</taxon>
        <taxon>Mytilus</taxon>
    </lineage>
</organism>
<evidence type="ECO:0000256" key="2">
    <source>
        <dbReference type="ARBA" id="ARBA00022741"/>
    </source>
</evidence>
<dbReference type="SUPFAM" id="SSF53067">
    <property type="entry name" value="Actin-like ATPase domain"/>
    <property type="match status" value="2"/>
</dbReference>